<accession>A0A645IB63</accession>
<name>A0A645IB63_9ZZZZ</name>
<reference evidence="1" key="1">
    <citation type="submission" date="2019-08" db="EMBL/GenBank/DDBJ databases">
        <authorList>
            <person name="Kucharzyk K."/>
            <person name="Murdoch R.W."/>
            <person name="Higgins S."/>
            <person name="Loffler F."/>
        </authorList>
    </citation>
    <scope>NUCLEOTIDE SEQUENCE</scope>
</reference>
<dbReference type="AlphaFoldDB" id="A0A645IB63"/>
<protein>
    <submittedName>
        <fullName evidence="1">Uncharacterized protein</fullName>
    </submittedName>
</protein>
<gene>
    <name evidence="1" type="ORF">SDC9_195666</name>
</gene>
<dbReference type="EMBL" id="VSSQ01110032">
    <property type="protein sequence ID" value="MPN48062.1"/>
    <property type="molecule type" value="Genomic_DNA"/>
</dbReference>
<organism evidence="1">
    <name type="scientific">bioreactor metagenome</name>
    <dbReference type="NCBI Taxonomy" id="1076179"/>
    <lineage>
        <taxon>unclassified sequences</taxon>
        <taxon>metagenomes</taxon>
        <taxon>ecological metagenomes</taxon>
    </lineage>
</organism>
<proteinExistence type="predicted"/>
<comment type="caution">
    <text evidence="1">The sequence shown here is derived from an EMBL/GenBank/DDBJ whole genome shotgun (WGS) entry which is preliminary data.</text>
</comment>
<evidence type="ECO:0000313" key="1">
    <source>
        <dbReference type="EMBL" id="MPN48062.1"/>
    </source>
</evidence>
<sequence length="34" mass="3731">MLLFKVGQLQQGGLSDEIGQVLVNLSHNNTSVKY</sequence>